<feature type="chain" id="PRO_5043272344" evidence="4">
    <location>
        <begin position="22"/>
        <end position="481"/>
    </location>
</feature>
<dbReference type="InterPro" id="IPR002110">
    <property type="entry name" value="Ankyrin_rpt"/>
</dbReference>
<dbReference type="Gene3D" id="1.25.40.20">
    <property type="entry name" value="Ankyrin repeat-containing domain"/>
    <property type="match status" value="1"/>
</dbReference>
<keyword evidence="7" id="KW-0371">Homeobox</keyword>
<reference evidence="6" key="1">
    <citation type="submission" date="2022-10" db="EMBL/GenBank/DDBJ databases">
        <authorList>
            <person name="Chen Y."/>
            <person name="Dougan E. K."/>
            <person name="Chan C."/>
            <person name="Rhodes N."/>
            <person name="Thang M."/>
        </authorList>
    </citation>
    <scope>NUCLEOTIDE SEQUENCE</scope>
</reference>
<sequence>MSSRLPLGFFALLVILHVWQMRNVFVGHPVSPQRRCRIQVAAAPMAKGSPLMVGALVGYELNVPANFMHTGIYLGPGCAELEHATGCSNLQPDMHYVIEYSGPTRFSGSPQSSRVGKVKSGKGGQNIWITPMDPSTEWYAFEMFSQRYGQPYSGPETKRRALSKVSSHFGGYDVLRNNCQHFAVWARYGIKAMLLGDEGKGTVARHLAGMAAFTAAGIAGFTVGVMGVWALCLGNCASTTRQGNLPVGSQYVASGSHATSRVEPSVDGVDGVDEVDTRNVLDVLAKPFEDLIPCIHLALSGSRSEQAENSLQCLQLLLDQQVNLIPQVDNSGRSGLHVACALGSSRGVELLLENNADPGLQDDFGFMPLHYAIDSRNLDCVKQMIQVSDRSAFAGELNPFCRCIDRCVWDAALLLGKQGWPLAEGEMGINFLFDFAAVRGVSKEWHWVAEAMLSYEGVKLGGEMARWHHLEVGDENPIILC</sequence>
<dbReference type="PROSITE" id="PS50088">
    <property type="entry name" value="ANK_REPEAT"/>
    <property type="match status" value="1"/>
</dbReference>
<comment type="caution">
    <text evidence="6">The sequence shown here is derived from an EMBL/GenBank/DDBJ whole genome shotgun (WGS) entry which is preliminary data.</text>
</comment>
<proteinExistence type="predicted"/>
<dbReference type="AlphaFoldDB" id="A0A9P1FXI8"/>
<evidence type="ECO:0000313" key="6">
    <source>
        <dbReference type="EMBL" id="CAI3989887.1"/>
    </source>
</evidence>
<protein>
    <submittedName>
        <fullName evidence="7">Homeobox protein Wariai (Homeobox protein 1) (DdHbx-1)</fullName>
    </submittedName>
</protein>
<keyword evidence="7" id="KW-0238">DNA-binding</keyword>
<feature type="signal peptide" evidence="4">
    <location>
        <begin position="1"/>
        <end position="21"/>
    </location>
</feature>
<organism evidence="6">
    <name type="scientific">Cladocopium goreaui</name>
    <dbReference type="NCBI Taxonomy" id="2562237"/>
    <lineage>
        <taxon>Eukaryota</taxon>
        <taxon>Sar</taxon>
        <taxon>Alveolata</taxon>
        <taxon>Dinophyceae</taxon>
        <taxon>Suessiales</taxon>
        <taxon>Symbiodiniaceae</taxon>
        <taxon>Cladocopium</taxon>
    </lineage>
</organism>
<dbReference type="EMBL" id="CAMXCT020001413">
    <property type="protein sequence ID" value="CAL1143262.1"/>
    <property type="molecule type" value="Genomic_DNA"/>
</dbReference>
<dbReference type="Pfam" id="PF12796">
    <property type="entry name" value="Ank_2"/>
    <property type="match status" value="1"/>
</dbReference>
<dbReference type="Gene3D" id="3.90.1720.10">
    <property type="entry name" value="endopeptidase domain like (from Nostoc punctiforme)"/>
    <property type="match status" value="1"/>
</dbReference>
<dbReference type="PROSITE" id="PS51934">
    <property type="entry name" value="LRAT"/>
    <property type="match status" value="1"/>
</dbReference>
<dbReference type="GO" id="GO:0003677">
    <property type="term" value="F:DNA binding"/>
    <property type="evidence" value="ECO:0007669"/>
    <property type="project" value="UniProtKB-KW"/>
</dbReference>
<evidence type="ECO:0000256" key="2">
    <source>
        <dbReference type="ARBA" id="ARBA00023043"/>
    </source>
</evidence>
<keyword evidence="8" id="KW-1185">Reference proteome</keyword>
<evidence type="ECO:0000259" key="5">
    <source>
        <dbReference type="PROSITE" id="PS51934"/>
    </source>
</evidence>
<dbReference type="Proteomes" id="UP001152797">
    <property type="component" value="Unassembled WGS sequence"/>
</dbReference>
<evidence type="ECO:0000256" key="3">
    <source>
        <dbReference type="PROSITE-ProRule" id="PRU00023"/>
    </source>
</evidence>
<evidence type="ECO:0000313" key="8">
    <source>
        <dbReference type="Proteomes" id="UP001152797"/>
    </source>
</evidence>
<evidence type="ECO:0000256" key="1">
    <source>
        <dbReference type="ARBA" id="ARBA00022737"/>
    </source>
</evidence>
<dbReference type="InterPro" id="IPR007053">
    <property type="entry name" value="LRAT_dom"/>
</dbReference>
<feature type="repeat" description="ANK" evidence="3">
    <location>
        <begin position="331"/>
        <end position="363"/>
    </location>
</feature>
<keyword evidence="4" id="KW-0732">Signal</keyword>
<dbReference type="OrthoDB" id="194358at2759"/>
<dbReference type="Pfam" id="PF04970">
    <property type="entry name" value="LRAT"/>
    <property type="match status" value="1"/>
</dbReference>
<feature type="domain" description="LRAT" evidence="5">
    <location>
        <begin position="59"/>
        <end position="195"/>
    </location>
</feature>
<dbReference type="PANTHER" id="PTHR24198">
    <property type="entry name" value="ANKYRIN REPEAT AND PROTEIN KINASE DOMAIN-CONTAINING PROTEIN"/>
    <property type="match status" value="1"/>
</dbReference>
<dbReference type="EMBL" id="CAMXCT010001413">
    <property type="protein sequence ID" value="CAI3989887.1"/>
    <property type="molecule type" value="Genomic_DNA"/>
</dbReference>
<dbReference type="PROSITE" id="PS50297">
    <property type="entry name" value="ANK_REP_REGION"/>
    <property type="match status" value="1"/>
</dbReference>
<evidence type="ECO:0000256" key="4">
    <source>
        <dbReference type="SAM" id="SignalP"/>
    </source>
</evidence>
<evidence type="ECO:0000313" key="7">
    <source>
        <dbReference type="EMBL" id="CAL4777199.1"/>
    </source>
</evidence>
<name>A0A9P1FXI8_9DINO</name>
<keyword evidence="2 3" id="KW-0040">ANK repeat</keyword>
<dbReference type="EMBL" id="CAMXCT030001413">
    <property type="protein sequence ID" value="CAL4777199.1"/>
    <property type="molecule type" value="Genomic_DNA"/>
</dbReference>
<dbReference type="InterPro" id="IPR036770">
    <property type="entry name" value="Ankyrin_rpt-contain_sf"/>
</dbReference>
<keyword evidence="1" id="KW-0677">Repeat</keyword>
<dbReference type="SMART" id="SM00248">
    <property type="entry name" value="ANK"/>
    <property type="match status" value="3"/>
</dbReference>
<dbReference type="SUPFAM" id="SSF48403">
    <property type="entry name" value="Ankyrin repeat"/>
    <property type="match status" value="1"/>
</dbReference>
<dbReference type="PANTHER" id="PTHR24198:SF165">
    <property type="entry name" value="ANKYRIN REPEAT-CONTAINING PROTEIN-RELATED"/>
    <property type="match status" value="1"/>
</dbReference>
<gene>
    <name evidence="6" type="ORF">C1SCF055_LOCUS16918</name>
</gene>
<accession>A0A9P1FXI8</accession>
<reference evidence="7 8" key="2">
    <citation type="submission" date="2024-05" db="EMBL/GenBank/DDBJ databases">
        <authorList>
            <person name="Chen Y."/>
            <person name="Shah S."/>
            <person name="Dougan E. K."/>
            <person name="Thang M."/>
            <person name="Chan C."/>
        </authorList>
    </citation>
    <scope>NUCLEOTIDE SEQUENCE [LARGE SCALE GENOMIC DNA]</scope>
</reference>